<protein>
    <recommendedName>
        <fullName evidence="4">ATP synthase protein I</fullName>
    </recommendedName>
</protein>
<feature type="transmembrane region" description="Helical" evidence="1">
    <location>
        <begin position="104"/>
        <end position="123"/>
    </location>
</feature>
<feature type="transmembrane region" description="Helical" evidence="1">
    <location>
        <begin position="70"/>
        <end position="92"/>
    </location>
</feature>
<keyword evidence="1" id="KW-0812">Transmembrane</keyword>
<evidence type="ECO:0000313" key="3">
    <source>
        <dbReference type="Proteomes" id="UP000590442"/>
    </source>
</evidence>
<feature type="transmembrane region" description="Helical" evidence="1">
    <location>
        <begin position="12"/>
        <end position="33"/>
    </location>
</feature>
<sequence length="130" mass="15001">MPKSNTIPRFLVYLLISLGLAFVVHITILKSAGFPKYDNFIVKSYIVNGTLAGLIYIIIFVFKQKLKNQIGFLFMGGSFLKFIFFFLLFYPLYKEDGNINRLEFAAFFVPYAISLIIETIFMAKMLNNLK</sequence>
<gene>
    <name evidence="2" type="ORF">GGR42_001989</name>
</gene>
<evidence type="ECO:0000256" key="1">
    <source>
        <dbReference type="SAM" id="Phobius"/>
    </source>
</evidence>
<evidence type="ECO:0000313" key="2">
    <source>
        <dbReference type="EMBL" id="NJB71527.1"/>
    </source>
</evidence>
<evidence type="ECO:0008006" key="4">
    <source>
        <dbReference type="Google" id="ProtNLM"/>
    </source>
</evidence>
<dbReference type="InterPro" id="IPR046166">
    <property type="entry name" value="DUF6168"/>
</dbReference>
<dbReference type="AlphaFoldDB" id="A0A846QWC0"/>
<dbReference type="RefSeq" id="WP_167963375.1">
    <property type="nucleotide sequence ID" value="NZ_JAATJJ010000001.1"/>
</dbReference>
<name>A0A846QWC0_9FLAO</name>
<comment type="caution">
    <text evidence="2">The sequence shown here is derived from an EMBL/GenBank/DDBJ whole genome shotgun (WGS) entry which is preliminary data.</text>
</comment>
<dbReference type="Proteomes" id="UP000590442">
    <property type="component" value="Unassembled WGS sequence"/>
</dbReference>
<dbReference type="EMBL" id="JAATJJ010000001">
    <property type="protein sequence ID" value="NJB71527.1"/>
    <property type="molecule type" value="Genomic_DNA"/>
</dbReference>
<reference evidence="2 3" key="1">
    <citation type="submission" date="2020-03" db="EMBL/GenBank/DDBJ databases">
        <title>Genomic Encyclopedia of Type Strains, Phase IV (KMG-IV): sequencing the most valuable type-strain genomes for metagenomic binning, comparative biology and taxonomic classification.</title>
        <authorList>
            <person name="Goeker M."/>
        </authorList>
    </citation>
    <scope>NUCLEOTIDE SEQUENCE [LARGE SCALE GENOMIC DNA]</scope>
    <source>
        <strain evidence="2 3">DSM 29762</strain>
    </source>
</reference>
<proteinExistence type="predicted"/>
<keyword evidence="3" id="KW-1185">Reference proteome</keyword>
<keyword evidence="1" id="KW-1133">Transmembrane helix</keyword>
<feature type="transmembrane region" description="Helical" evidence="1">
    <location>
        <begin position="45"/>
        <end position="63"/>
    </location>
</feature>
<dbReference type="Pfam" id="PF19665">
    <property type="entry name" value="DUF6168"/>
    <property type="match status" value="1"/>
</dbReference>
<organism evidence="2 3">
    <name type="scientific">Saonia flava</name>
    <dbReference type="NCBI Taxonomy" id="523696"/>
    <lineage>
        <taxon>Bacteria</taxon>
        <taxon>Pseudomonadati</taxon>
        <taxon>Bacteroidota</taxon>
        <taxon>Flavobacteriia</taxon>
        <taxon>Flavobacteriales</taxon>
        <taxon>Flavobacteriaceae</taxon>
        <taxon>Saonia</taxon>
    </lineage>
</organism>
<accession>A0A846QWC0</accession>
<keyword evidence="1" id="KW-0472">Membrane</keyword>